<sequence length="146" mass="15751">MDLLLVQFLRGHGAMDGRCPQTVQEEGGLAAPSVRSRLRGRSGQLGIGREGEHQIRVGEVGAEGTRLVGPPDDQLCGELADTGIYVGTLSVGASIARSEMSALIAQAEPGTESTGEFPVVDPDDLAEQYWDMYNERDHIERLHPRP</sequence>
<evidence type="ECO:0000313" key="2">
    <source>
        <dbReference type="Proteomes" id="UP000029737"/>
    </source>
</evidence>
<keyword evidence="2" id="KW-1185">Reference proteome</keyword>
<comment type="caution">
    <text evidence="1">The sequence shown here is derived from an EMBL/GenBank/DDBJ whole genome shotgun (WGS) entry which is preliminary data.</text>
</comment>
<gene>
    <name evidence="1" type="ORF">IL38_12860</name>
</gene>
<accession>A0ABR4X3A1</accession>
<dbReference type="Proteomes" id="UP000029737">
    <property type="component" value="Unassembled WGS sequence"/>
</dbReference>
<protein>
    <recommendedName>
        <fullName evidence="3">YCII-related domain-containing protein</fullName>
    </recommendedName>
</protein>
<reference evidence="1 2" key="1">
    <citation type="journal article" date="2014" name="PLoS ONE">
        <title>Identification and Characterization of a New Erythromycin Biosynthetic Gene Cluster in Actinopolyspora erythraea YIM90600, a Novel Erythronolide-Producing Halophilic Actinomycete Isolated from Salt Field.</title>
        <authorList>
            <person name="Chen D."/>
            <person name="Feng J."/>
            <person name="Huang L."/>
            <person name="Zhang Q."/>
            <person name="Wu J."/>
            <person name="Zhu X."/>
            <person name="Duan Y."/>
            <person name="Xu Z."/>
        </authorList>
    </citation>
    <scope>NUCLEOTIDE SEQUENCE [LARGE SCALE GENOMIC DNA]</scope>
    <source>
        <strain evidence="1 2">YIM90600</strain>
    </source>
</reference>
<organism evidence="1 2">
    <name type="scientific">Actinopolyspora erythraea</name>
    <dbReference type="NCBI Taxonomy" id="414996"/>
    <lineage>
        <taxon>Bacteria</taxon>
        <taxon>Bacillati</taxon>
        <taxon>Actinomycetota</taxon>
        <taxon>Actinomycetes</taxon>
        <taxon>Actinopolysporales</taxon>
        <taxon>Actinopolysporaceae</taxon>
        <taxon>Actinopolyspora</taxon>
    </lineage>
</organism>
<dbReference type="EMBL" id="JPMV01000021">
    <property type="protein sequence ID" value="KGI81141.1"/>
    <property type="molecule type" value="Genomic_DNA"/>
</dbReference>
<evidence type="ECO:0000313" key="1">
    <source>
        <dbReference type="EMBL" id="KGI81141.1"/>
    </source>
</evidence>
<name>A0ABR4X3A1_9ACTN</name>
<evidence type="ECO:0008006" key="3">
    <source>
        <dbReference type="Google" id="ProtNLM"/>
    </source>
</evidence>
<proteinExistence type="predicted"/>